<proteinExistence type="inferred from homology"/>
<dbReference type="Pfam" id="PF03462">
    <property type="entry name" value="PCRF"/>
    <property type="match status" value="1"/>
</dbReference>
<dbReference type="Gene3D" id="3.30.160.20">
    <property type="match status" value="1"/>
</dbReference>
<dbReference type="InterPro" id="IPR045853">
    <property type="entry name" value="Pep_chain_release_fac_I_sf"/>
</dbReference>
<comment type="function">
    <text evidence="1 7">Peptide chain release factor 2 directs the termination of translation in response to the peptide chain termination codons UGA and UAA.</text>
</comment>
<dbReference type="SUPFAM" id="SSF75620">
    <property type="entry name" value="Release factor"/>
    <property type="match status" value="1"/>
</dbReference>
<dbReference type="GO" id="GO:0016149">
    <property type="term" value="F:translation release factor activity, codon specific"/>
    <property type="evidence" value="ECO:0007669"/>
    <property type="project" value="UniProtKB-UniRule"/>
</dbReference>
<comment type="PTM">
    <text evidence="7">Methylated by PrmC. Methylation increases the termination efficiency of RF2.</text>
</comment>
<dbReference type="Gene3D" id="1.20.58.410">
    <property type="entry name" value="Release factor"/>
    <property type="match status" value="1"/>
</dbReference>
<evidence type="ECO:0000256" key="5">
    <source>
        <dbReference type="ARBA" id="ARBA00022490"/>
    </source>
</evidence>
<keyword evidence="6 7" id="KW-0648">Protein biosynthesis</keyword>
<feature type="domain" description="Prokaryotic-type class I peptide chain release factors" evidence="9">
    <location>
        <begin position="242"/>
        <end position="258"/>
    </location>
</feature>
<dbReference type="InterPro" id="IPR000352">
    <property type="entry name" value="Pep_chain_release_fac_I"/>
</dbReference>
<dbReference type="PANTHER" id="PTHR43116:SF3">
    <property type="entry name" value="CLASS I PEPTIDE CHAIN RELEASE FACTOR"/>
    <property type="match status" value="1"/>
</dbReference>
<keyword evidence="8" id="KW-0175">Coiled coil</keyword>
<dbReference type="AlphaFoldDB" id="A0A4Q2JZ85"/>
<dbReference type="InterPro" id="IPR004374">
    <property type="entry name" value="PrfB"/>
</dbReference>
<dbReference type="Proteomes" id="UP000293345">
    <property type="component" value="Unassembled WGS sequence"/>
</dbReference>
<feature type="coiled-coil region" evidence="8">
    <location>
        <begin position="271"/>
        <end position="298"/>
    </location>
</feature>
<keyword evidence="4 7" id="KW-0488">Methylation</keyword>
<keyword evidence="11" id="KW-1185">Reference proteome</keyword>
<comment type="similarity">
    <text evidence="2 7">Belongs to the prokaryotic/mitochondrial release factor family.</text>
</comment>
<gene>
    <name evidence="7" type="primary">prfB</name>
    <name evidence="10" type="ORF">ET524_01215</name>
</gene>
<evidence type="ECO:0000256" key="7">
    <source>
        <dbReference type="HAMAP-Rule" id="MF_00094"/>
    </source>
</evidence>
<evidence type="ECO:0000256" key="6">
    <source>
        <dbReference type="ARBA" id="ARBA00022917"/>
    </source>
</evidence>
<protein>
    <recommendedName>
        <fullName evidence="3 7">Peptide chain release factor 2</fullName>
        <shortName evidence="7">RF-2</shortName>
    </recommendedName>
</protein>
<name>A0A4Q2JZ85_9ACTN</name>
<comment type="subcellular location">
    <subcellularLocation>
        <location evidence="7">Cytoplasm</location>
    </subcellularLocation>
</comment>
<keyword evidence="5 7" id="KW-0963">Cytoplasm</keyword>
<organism evidence="10 11">
    <name type="scientific">Senegalimassilia faecalis</name>
    <dbReference type="NCBI Taxonomy" id="2509433"/>
    <lineage>
        <taxon>Bacteria</taxon>
        <taxon>Bacillati</taxon>
        <taxon>Actinomycetota</taxon>
        <taxon>Coriobacteriia</taxon>
        <taxon>Coriobacteriales</taxon>
        <taxon>Coriobacteriaceae</taxon>
        <taxon>Senegalimassilia</taxon>
    </lineage>
</organism>
<dbReference type="RefSeq" id="WP_129423000.1">
    <property type="nucleotide sequence ID" value="NZ_SDPW01000001.1"/>
</dbReference>
<dbReference type="HAMAP" id="MF_00094">
    <property type="entry name" value="Rel_fac_2"/>
    <property type="match status" value="1"/>
</dbReference>
<dbReference type="OrthoDB" id="9806673at2"/>
<feature type="modified residue" description="N5-methylglutamine" evidence="7">
    <location>
        <position position="249"/>
    </location>
</feature>
<evidence type="ECO:0000313" key="10">
    <source>
        <dbReference type="EMBL" id="RXZ53270.1"/>
    </source>
</evidence>
<accession>A0A4Q2JZ85</accession>
<dbReference type="Gene3D" id="3.30.70.1660">
    <property type="match status" value="1"/>
</dbReference>
<evidence type="ECO:0000256" key="4">
    <source>
        <dbReference type="ARBA" id="ARBA00022481"/>
    </source>
</evidence>
<dbReference type="InterPro" id="IPR005139">
    <property type="entry name" value="PCRF"/>
</dbReference>
<evidence type="ECO:0000256" key="3">
    <source>
        <dbReference type="ARBA" id="ARBA00019192"/>
    </source>
</evidence>
<evidence type="ECO:0000256" key="8">
    <source>
        <dbReference type="SAM" id="Coils"/>
    </source>
</evidence>
<comment type="caution">
    <text evidence="10">The sequence shown here is derived from an EMBL/GenBank/DDBJ whole genome shotgun (WGS) entry which is preliminary data.</text>
</comment>
<dbReference type="Pfam" id="PF00472">
    <property type="entry name" value="RF-1"/>
    <property type="match status" value="1"/>
</dbReference>
<dbReference type="EMBL" id="SDPW01000001">
    <property type="protein sequence ID" value="RXZ53270.1"/>
    <property type="molecule type" value="Genomic_DNA"/>
</dbReference>
<evidence type="ECO:0000256" key="2">
    <source>
        <dbReference type="ARBA" id="ARBA00010835"/>
    </source>
</evidence>
<dbReference type="SMART" id="SM00937">
    <property type="entry name" value="PCRF"/>
    <property type="match status" value="1"/>
</dbReference>
<dbReference type="NCBIfam" id="TIGR00020">
    <property type="entry name" value="prfB"/>
    <property type="match status" value="1"/>
</dbReference>
<sequence length="368" mass="40925">MADKELKDIEQIAQRVADAHAFLHIDDKTAQLVALDAQIAAPGFWDDAAHAQSVSKEASALRDVIDDYRAAQGLLDDARAAHELAGEDPAFAEEVQSTLEVLDAKLDQLEITSWFSGRFDAGDCILTVSPGQGGLEAQDWTDMLYNMYTRYADLKGWKVRVLDLVPGAEAVGLNKVTLQIEGRLAYGMLRSENGVHRLVRISPTDVKQRRHTTFAAVEVLPVLPDDIEVNLDMNDVRVDVYRSSGPGGQCVNTTDSAVRLTHLPTGIVVTCQNEKSQLQNKEAALRVLKAKLYEIEEQKRREQIDELRGDRMENSFGSQIRNYVLFPYQLVKDVRSGVETGNVDAVLGGDIDEFVVGYHKWRVSTQEE</sequence>
<reference evidence="10 11" key="1">
    <citation type="submission" date="2019-01" db="EMBL/GenBank/DDBJ databases">
        <title>Senegalimassilia sp. nov. KGMB04484 isolated human feces.</title>
        <authorList>
            <person name="Han K.-I."/>
            <person name="Kim J.-S."/>
            <person name="Lee K.C."/>
            <person name="Suh M.K."/>
            <person name="Eom M.K."/>
            <person name="Lee J.H."/>
            <person name="Park S.-H."/>
            <person name="Kang S.W."/>
            <person name="Park J.-E."/>
            <person name="Oh B.S."/>
            <person name="Yu S.Y."/>
            <person name="Choi S.-H."/>
            <person name="Lee D.H."/>
            <person name="Yoon H."/>
            <person name="Kim B.-Y."/>
            <person name="Lee J.H."/>
            <person name="Lee J.-S."/>
        </authorList>
    </citation>
    <scope>NUCLEOTIDE SEQUENCE [LARGE SCALE GENOMIC DNA]</scope>
    <source>
        <strain evidence="10 11">KGMB04484</strain>
    </source>
</reference>
<dbReference type="FunFam" id="3.30.160.20:FF:000010">
    <property type="entry name" value="Peptide chain release factor 2"/>
    <property type="match status" value="1"/>
</dbReference>
<dbReference type="PANTHER" id="PTHR43116">
    <property type="entry name" value="PEPTIDE CHAIN RELEASE FACTOR 2"/>
    <property type="match status" value="1"/>
</dbReference>
<dbReference type="PROSITE" id="PS00745">
    <property type="entry name" value="RF_PROK_I"/>
    <property type="match status" value="1"/>
</dbReference>
<evidence type="ECO:0000256" key="1">
    <source>
        <dbReference type="ARBA" id="ARBA00002613"/>
    </source>
</evidence>
<evidence type="ECO:0000259" key="9">
    <source>
        <dbReference type="PROSITE" id="PS00745"/>
    </source>
</evidence>
<dbReference type="GO" id="GO:0005737">
    <property type="term" value="C:cytoplasm"/>
    <property type="evidence" value="ECO:0007669"/>
    <property type="project" value="UniProtKB-SubCell"/>
</dbReference>
<evidence type="ECO:0000313" key="11">
    <source>
        <dbReference type="Proteomes" id="UP000293345"/>
    </source>
</evidence>